<dbReference type="RefSeq" id="WP_103081593.1">
    <property type="nucleotide sequence ID" value="NZ_CP021850.1"/>
</dbReference>
<dbReference type="Gene3D" id="1.10.10.60">
    <property type="entry name" value="Homeodomain-like"/>
    <property type="match status" value="2"/>
</dbReference>
<keyword evidence="2" id="KW-0238">DNA-binding</keyword>
<dbReference type="AlphaFoldDB" id="A0A2K2F137"/>
<dbReference type="PROSITE" id="PS00041">
    <property type="entry name" value="HTH_ARAC_FAMILY_1"/>
    <property type="match status" value="1"/>
</dbReference>
<dbReference type="EMBL" id="NIOJ01000023">
    <property type="protein sequence ID" value="PNT98857.1"/>
    <property type="molecule type" value="Genomic_DNA"/>
</dbReference>
<dbReference type="Pfam" id="PF12833">
    <property type="entry name" value="HTH_18"/>
    <property type="match status" value="1"/>
</dbReference>
<reference evidence="5 6" key="1">
    <citation type="submission" date="2017-06" db="EMBL/GenBank/DDBJ databases">
        <title>Investigating the central metabolism of Clostridium thermosuccinogenes.</title>
        <authorList>
            <person name="Koendjbiharie J.G."/>
            <person name="van Kranenburg R."/>
        </authorList>
    </citation>
    <scope>NUCLEOTIDE SEQUENCE [LARGE SCALE GENOMIC DNA]</scope>
    <source>
        <strain evidence="5 6">DSM 5806</strain>
    </source>
</reference>
<organism evidence="5 6">
    <name type="scientific">Clostridium thermosuccinogenes</name>
    <dbReference type="NCBI Taxonomy" id="84032"/>
    <lineage>
        <taxon>Bacteria</taxon>
        <taxon>Bacillati</taxon>
        <taxon>Bacillota</taxon>
        <taxon>Clostridia</taxon>
        <taxon>Eubacteriales</taxon>
        <taxon>Clostridiaceae</taxon>
        <taxon>Clostridium</taxon>
    </lineage>
</organism>
<dbReference type="InterPro" id="IPR009057">
    <property type="entry name" value="Homeodomain-like_sf"/>
</dbReference>
<evidence type="ECO:0000259" key="4">
    <source>
        <dbReference type="PROSITE" id="PS01124"/>
    </source>
</evidence>
<dbReference type="GO" id="GO:0043565">
    <property type="term" value="F:sequence-specific DNA binding"/>
    <property type="evidence" value="ECO:0007669"/>
    <property type="project" value="InterPro"/>
</dbReference>
<comment type="caution">
    <text evidence="5">The sequence shown here is derived from an EMBL/GenBank/DDBJ whole genome shotgun (WGS) entry which is preliminary data.</text>
</comment>
<dbReference type="InterPro" id="IPR003313">
    <property type="entry name" value="AraC-bd"/>
</dbReference>
<dbReference type="PRINTS" id="PR00032">
    <property type="entry name" value="HTHARAC"/>
</dbReference>
<dbReference type="OrthoDB" id="9791615at2"/>
<gene>
    <name evidence="5" type="ORF">CDQ84_09965</name>
</gene>
<evidence type="ECO:0000256" key="3">
    <source>
        <dbReference type="ARBA" id="ARBA00023163"/>
    </source>
</evidence>
<dbReference type="Proteomes" id="UP000236151">
    <property type="component" value="Unassembled WGS sequence"/>
</dbReference>
<dbReference type="PROSITE" id="PS01124">
    <property type="entry name" value="HTH_ARAC_FAMILY_2"/>
    <property type="match status" value="1"/>
</dbReference>
<dbReference type="Pfam" id="PF02311">
    <property type="entry name" value="AraC_binding"/>
    <property type="match status" value="1"/>
</dbReference>
<protein>
    <recommendedName>
        <fullName evidence="4">HTH araC/xylS-type domain-containing protein</fullName>
    </recommendedName>
</protein>
<accession>A0A2K2F137</accession>
<dbReference type="InterPro" id="IPR014710">
    <property type="entry name" value="RmlC-like_jellyroll"/>
</dbReference>
<dbReference type="InterPro" id="IPR037923">
    <property type="entry name" value="HTH-like"/>
</dbReference>
<evidence type="ECO:0000313" key="5">
    <source>
        <dbReference type="EMBL" id="PNT98857.1"/>
    </source>
</evidence>
<dbReference type="InterPro" id="IPR020449">
    <property type="entry name" value="Tscrpt_reg_AraC-type_HTH"/>
</dbReference>
<evidence type="ECO:0000256" key="1">
    <source>
        <dbReference type="ARBA" id="ARBA00023015"/>
    </source>
</evidence>
<proteinExistence type="predicted"/>
<dbReference type="GO" id="GO:0003700">
    <property type="term" value="F:DNA-binding transcription factor activity"/>
    <property type="evidence" value="ECO:0007669"/>
    <property type="project" value="InterPro"/>
</dbReference>
<evidence type="ECO:0000256" key="2">
    <source>
        <dbReference type="ARBA" id="ARBA00023125"/>
    </source>
</evidence>
<feature type="domain" description="HTH araC/xylS-type" evidence="4">
    <location>
        <begin position="195"/>
        <end position="293"/>
    </location>
</feature>
<name>A0A2K2F137_9CLOT</name>
<dbReference type="CDD" id="cd02208">
    <property type="entry name" value="cupin_RmlC-like"/>
    <property type="match status" value="1"/>
</dbReference>
<dbReference type="SMART" id="SM00342">
    <property type="entry name" value="HTH_ARAC"/>
    <property type="match status" value="1"/>
</dbReference>
<dbReference type="SUPFAM" id="SSF51215">
    <property type="entry name" value="Regulatory protein AraC"/>
    <property type="match status" value="1"/>
</dbReference>
<dbReference type="KEGG" id="cthd:CDO33_10615"/>
<keyword evidence="6" id="KW-1185">Reference proteome</keyword>
<dbReference type="InterPro" id="IPR018060">
    <property type="entry name" value="HTH_AraC"/>
</dbReference>
<keyword evidence="3" id="KW-0804">Transcription</keyword>
<dbReference type="PANTHER" id="PTHR43280:SF2">
    <property type="entry name" value="HTH-TYPE TRANSCRIPTIONAL REGULATOR EXSA"/>
    <property type="match status" value="1"/>
</dbReference>
<evidence type="ECO:0000313" key="6">
    <source>
        <dbReference type="Proteomes" id="UP000236151"/>
    </source>
</evidence>
<dbReference type="SUPFAM" id="SSF46689">
    <property type="entry name" value="Homeodomain-like"/>
    <property type="match status" value="2"/>
</dbReference>
<dbReference type="PANTHER" id="PTHR43280">
    <property type="entry name" value="ARAC-FAMILY TRANSCRIPTIONAL REGULATOR"/>
    <property type="match status" value="1"/>
</dbReference>
<keyword evidence="1" id="KW-0805">Transcription regulation</keyword>
<dbReference type="InterPro" id="IPR018062">
    <property type="entry name" value="HTH_AraC-typ_CS"/>
</dbReference>
<dbReference type="Gene3D" id="2.60.120.10">
    <property type="entry name" value="Jelly Rolls"/>
    <property type="match status" value="1"/>
</dbReference>
<sequence length="301" mass="35207">MSEPYFESDRPASGTLQYPFSCHLENTRKRAFKVNAHWHYYIEILYSLSGTARVILGGACYSLNKGDMILINGREVHSISSDEGVDTKYIVIRFDPQVLYTTSRTVFESKYILPFVMAEFKHQKLFAEEEIFNTPVPVLINEIYQEFREKAYGFELAVRTDIGRLFLWILRTWYNKGLTLDIGNKLKESEIQKLQNVFNYLDENYKYDITAESAAKLCNMSYSYFCRQFKALIGKTFTEYLNHIRITEAEKLLLTTDMNITQIALETGFSNSSYFIQQFKHFKNISPKQFRKKILGIKTSK</sequence>